<dbReference type="InterPro" id="IPR013087">
    <property type="entry name" value="Znf_C2H2_type"/>
</dbReference>
<feature type="region of interest" description="Disordered" evidence="1">
    <location>
        <begin position="23"/>
        <end position="65"/>
    </location>
</feature>
<feature type="region of interest" description="Disordered" evidence="1">
    <location>
        <begin position="313"/>
        <end position="342"/>
    </location>
</feature>
<proteinExistence type="predicted"/>
<evidence type="ECO:0000256" key="1">
    <source>
        <dbReference type="SAM" id="MobiDB-lite"/>
    </source>
</evidence>
<dbReference type="SMART" id="SM00355">
    <property type="entry name" value="ZnF_C2H2"/>
    <property type="match status" value="8"/>
</dbReference>
<reference evidence="3" key="1">
    <citation type="submission" date="2022-01" db="EMBL/GenBank/DDBJ databases">
        <authorList>
            <person name="King R."/>
        </authorList>
    </citation>
    <scope>NUCLEOTIDE SEQUENCE</scope>
</reference>
<accession>A0A9N9QS33</accession>
<protein>
    <recommendedName>
        <fullName evidence="2">C2H2-type domain-containing protein</fullName>
    </recommendedName>
</protein>
<dbReference type="PROSITE" id="PS00028">
    <property type="entry name" value="ZINC_FINGER_C2H2_1"/>
    <property type="match status" value="1"/>
</dbReference>
<organism evidence="3 4">
    <name type="scientific">Ceutorhynchus assimilis</name>
    <name type="common">cabbage seed weevil</name>
    <dbReference type="NCBI Taxonomy" id="467358"/>
    <lineage>
        <taxon>Eukaryota</taxon>
        <taxon>Metazoa</taxon>
        <taxon>Ecdysozoa</taxon>
        <taxon>Arthropoda</taxon>
        <taxon>Hexapoda</taxon>
        <taxon>Insecta</taxon>
        <taxon>Pterygota</taxon>
        <taxon>Neoptera</taxon>
        <taxon>Endopterygota</taxon>
        <taxon>Coleoptera</taxon>
        <taxon>Polyphaga</taxon>
        <taxon>Cucujiformia</taxon>
        <taxon>Curculionidae</taxon>
        <taxon>Ceutorhynchinae</taxon>
        <taxon>Ceutorhynchus</taxon>
    </lineage>
</organism>
<evidence type="ECO:0000313" key="4">
    <source>
        <dbReference type="Proteomes" id="UP001152799"/>
    </source>
</evidence>
<feature type="compositionally biased region" description="Acidic residues" evidence="1">
    <location>
        <begin position="56"/>
        <end position="65"/>
    </location>
</feature>
<feature type="domain" description="C2H2-type" evidence="2">
    <location>
        <begin position="229"/>
        <end position="251"/>
    </location>
</feature>
<feature type="compositionally biased region" description="Polar residues" evidence="1">
    <location>
        <begin position="23"/>
        <end position="38"/>
    </location>
</feature>
<sequence>MENGKEKHPGSTKIKIISNFILNSSHTNNNSQNVQDNTEFPPPEPLNPMRLPNSSEEPENSSDTLEYETDQLIEYDIASENVNPSNELMSNKCKPTDSQYEETVEFNYLTGTYERVKKFKESSTTLVKEIEVETTQQRYTYKCFDCNFSSNHHIDLKYHAKKHFNSVFVCPNHKSGKSATVVGCLKCIYAKCVDNFNRSRLKNHKKKTKPIKIMNKTTPTPDRRHRYRCFHCEYKIGSKEYLKYHALKLHHDQNFSCNEHSDKNKVGCQKCVYQQVLINLKEDLRICANCSFKTCKETTFKRHIKECSSKVAVDEKDTDDNNDENLNDSDEEYSPSMDRPLSSRVNHKIVPNKVDSQTPPVNDNTDVIIIDDTDVDEAVPTKNKTEANLKEESNVEYSNYRDNNTDITSSLESNNYDFICYDCPFKAYMEADHLTTHAKTHEESTFTCFEHAQFMIFCKRCIYQYTLMSLKLRKIICKYCPKKFESLYSALIHMRGNCTDQRNFTGYLMCYDCGFKPNSRLELFKHAAIHKSSYQCFEHEQPQLKTCSKCLYEFLVKSLYRCFKCDCSKIKSEYELRSHIEAKHLQNTFYPPIKCNKHSQSSECCRQCVMKQICDDAYLQKICPICSTRWTFLGLHISSAHRNAKFICHAHIDKKVYGKCGGCYTEKILETQEKTWNCCQCTFVCNSKEELELHIVVCHWLETFMCPQHSLGDIQSNCDMCAYETIALKLSQ</sequence>
<keyword evidence="4" id="KW-1185">Reference proteome</keyword>
<dbReference type="EMBL" id="OU892284">
    <property type="protein sequence ID" value="CAG9772943.1"/>
    <property type="molecule type" value="Genomic_DNA"/>
</dbReference>
<name>A0A9N9QS33_9CUCU</name>
<dbReference type="Proteomes" id="UP001152799">
    <property type="component" value="Chromosome 8"/>
</dbReference>
<feature type="compositionally biased region" description="Acidic residues" evidence="1">
    <location>
        <begin position="316"/>
        <end position="333"/>
    </location>
</feature>
<dbReference type="AlphaFoldDB" id="A0A9N9QS33"/>
<evidence type="ECO:0000259" key="2">
    <source>
        <dbReference type="PROSITE" id="PS00028"/>
    </source>
</evidence>
<gene>
    <name evidence="3" type="ORF">CEUTPL_LOCUS13344</name>
</gene>
<evidence type="ECO:0000313" key="3">
    <source>
        <dbReference type="EMBL" id="CAG9772943.1"/>
    </source>
</evidence>